<dbReference type="AlphaFoldDB" id="A0A811PYD7"/>
<evidence type="ECO:0000313" key="3">
    <source>
        <dbReference type="Proteomes" id="UP000604825"/>
    </source>
</evidence>
<proteinExistence type="predicted"/>
<reference evidence="2" key="1">
    <citation type="submission" date="2020-10" db="EMBL/GenBank/DDBJ databases">
        <authorList>
            <person name="Han B."/>
            <person name="Lu T."/>
            <person name="Zhao Q."/>
            <person name="Huang X."/>
            <person name="Zhao Y."/>
        </authorList>
    </citation>
    <scope>NUCLEOTIDE SEQUENCE</scope>
</reference>
<protein>
    <submittedName>
        <fullName evidence="2">Uncharacterized protein</fullName>
    </submittedName>
</protein>
<dbReference type="Proteomes" id="UP000604825">
    <property type="component" value="Unassembled WGS sequence"/>
</dbReference>
<evidence type="ECO:0000313" key="2">
    <source>
        <dbReference type="EMBL" id="CAD6251651.1"/>
    </source>
</evidence>
<sequence>MEREIAASRMPLPPPPWGPNAWSAARKTSASNAPRPSVHLLLMAIVGSTLEEGAVAGRAQVKRKRS</sequence>
<dbReference type="EMBL" id="CAJGYO010000008">
    <property type="protein sequence ID" value="CAD6251651.1"/>
    <property type="molecule type" value="Genomic_DNA"/>
</dbReference>
<feature type="region of interest" description="Disordered" evidence="1">
    <location>
        <begin position="1"/>
        <end position="34"/>
    </location>
</feature>
<accession>A0A811PYD7</accession>
<comment type="caution">
    <text evidence="2">The sequence shown here is derived from an EMBL/GenBank/DDBJ whole genome shotgun (WGS) entry which is preliminary data.</text>
</comment>
<organism evidence="2 3">
    <name type="scientific">Miscanthus lutarioriparius</name>
    <dbReference type="NCBI Taxonomy" id="422564"/>
    <lineage>
        <taxon>Eukaryota</taxon>
        <taxon>Viridiplantae</taxon>
        <taxon>Streptophyta</taxon>
        <taxon>Embryophyta</taxon>
        <taxon>Tracheophyta</taxon>
        <taxon>Spermatophyta</taxon>
        <taxon>Magnoliopsida</taxon>
        <taxon>Liliopsida</taxon>
        <taxon>Poales</taxon>
        <taxon>Poaceae</taxon>
        <taxon>PACMAD clade</taxon>
        <taxon>Panicoideae</taxon>
        <taxon>Andropogonodae</taxon>
        <taxon>Andropogoneae</taxon>
        <taxon>Saccharinae</taxon>
        <taxon>Miscanthus</taxon>
    </lineage>
</organism>
<name>A0A811PYD7_9POAL</name>
<evidence type="ECO:0000256" key="1">
    <source>
        <dbReference type="SAM" id="MobiDB-lite"/>
    </source>
</evidence>
<keyword evidence="3" id="KW-1185">Reference proteome</keyword>
<gene>
    <name evidence="2" type="ORF">NCGR_LOCUS35391</name>
</gene>